<dbReference type="CDD" id="cd00829">
    <property type="entry name" value="SCP-x_thiolase"/>
    <property type="match status" value="1"/>
</dbReference>
<dbReference type="SUPFAM" id="SSF53901">
    <property type="entry name" value="Thiolase-like"/>
    <property type="match status" value="2"/>
</dbReference>
<sequence>MTYILGGTQTDFAKNWAREGADIGAAFSETLHTGLASAKLNASDIETGHVGNFVAELFVGQGLLGGFFGMADPALDGLPTARHEAACASGSIAILSAMSEIEAGRYDLACVMGLEQMRNVPGKQAAKYLGAAALVDQEYQDATYIWPQAFSDLAEEYDARYGMDYKHLMRISEINFANAKRNPNAQTRDWKFTPDNFTESDEHNPVIEGRTRKMDCGQVTDGAAVIFLASAERAKQYADENGLDFNTLPRITGWGHRSGPISYKRKLEYSAGDDYVFPQVRRAVKDARARAGVSGIDTIDAVETHDCFAMTEYMAIDHLGITKPGEAWKAIEEGRIDMGGDIPINPSGGLMGLGHPVGATGVRMALDGAKQVTGTAGDYQVEGAKRMQTLNIGGSTTTTVSLIIESAA</sequence>
<dbReference type="EMBL" id="BMZH01000002">
    <property type="protein sequence ID" value="GHA86343.1"/>
    <property type="molecule type" value="Genomic_DNA"/>
</dbReference>
<gene>
    <name evidence="3" type="ORF">GCM10009069_06940</name>
</gene>
<dbReference type="AlphaFoldDB" id="A0A8J3CME3"/>
<dbReference type="InterPro" id="IPR055140">
    <property type="entry name" value="Thiolase_C_2"/>
</dbReference>
<organism evidence="3 4">
    <name type="scientific">Algimonas arctica</name>
    <dbReference type="NCBI Taxonomy" id="1479486"/>
    <lineage>
        <taxon>Bacteria</taxon>
        <taxon>Pseudomonadati</taxon>
        <taxon>Pseudomonadota</taxon>
        <taxon>Alphaproteobacteria</taxon>
        <taxon>Maricaulales</taxon>
        <taxon>Robiginitomaculaceae</taxon>
        <taxon>Algimonas</taxon>
    </lineage>
</organism>
<dbReference type="PIRSF" id="PIRSF000429">
    <property type="entry name" value="Ac-CoA_Ac_transf"/>
    <property type="match status" value="1"/>
</dbReference>
<feature type="domain" description="Thiolase C-terminal" evidence="2">
    <location>
        <begin position="268"/>
        <end position="405"/>
    </location>
</feature>
<protein>
    <submittedName>
        <fullName evidence="3">Acetyl-CoA acetyltransferase</fullName>
    </submittedName>
</protein>
<accession>A0A8J3CME3</accession>
<dbReference type="Pfam" id="PF22691">
    <property type="entry name" value="Thiolase_C_1"/>
    <property type="match status" value="1"/>
</dbReference>
<dbReference type="PANTHER" id="PTHR42870">
    <property type="entry name" value="ACETYL-COA C-ACETYLTRANSFERASE"/>
    <property type="match status" value="1"/>
</dbReference>
<evidence type="ECO:0000313" key="4">
    <source>
        <dbReference type="Proteomes" id="UP000634004"/>
    </source>
</evidence>
<dbReference type="GO" id="GO:0003988">
    <property type="term" value="F:acetyl-CoA C-acyltransferase activity"/>
    <property type="evidence" value="ECO:0007669"/>
    <property type="project" value="UniProtKB-ARBA"/>
</dbReference>
<name>A0A8J3CME3_9PROT</name>
<feature type="domain" description="Thiolase N-terminal" evidence="1">
    <location>
        <begin position="20"/>
        <end position="187"/>
    </location>
</feature>
<dbReference type="NCBIfam" id="NF004936">
    <property type="entry name" value="PRK06289.1"/>
    <property type="match status" value="1"/>
</dbReference>
<dbReference type="PANTHER" id="PTHR42870:SF1">
    <property type="entry name" value="NON-SPECIFIC LIPID-TRANSFER PROTEIN-LIKE 2"/>
    <property type="match status" value="1"/>
</dbReference>
<keyword evidence="4" id="KW-1185">Reference proteome</keyword>
<comment type="caution">
    <text evidence="3">The sequence shown here is derived from an EMBL/GenBank/DDBJ whole genome shotgun (WGS) entry which is preliminary data.</text>
</comment>
<dbReference type="Pfam" id="PF00108">
    <property type="entry name" value="Thiolase_N"/>
    <property type="match status" value="1"/>
</dbReference>
<reference evidence="3" key="2">
    <citation type="submission" date="2020-09" db="EMBL/GenBank/DDBJ databases">
        <authorList>
            <person name="Sun Q."/>
            <person name="Kim S."/>
        </authorList>
    </citation>
    <scope>NUCLEOTIDE SEQUENCE</scope>
    <source>
        <strain evidence="3">KCTC 32513</strain>
    </source>
</reference>
<reference evidence="3" key="1">
    <citation type="journal article" date="2014" name="Int. J. Syst. Evol. Microbiol.">
        <title>Complete genome sequence of Corynebacterium casei LMG S-19264T (=DSM 44701T), isolated from a smear-ripened cheese.</title>
        <authorList>
            <consortium name="US DOE Joint Genome Institute (JGI-PGF)"/>
            <person name="Walter F."/>
            <person name="Albersmeier A."/>
            <person name="Kalinowski J."/>
            <person name="Ruckert C."/>
        </authorList>
    </citation>
    <scope>NUCLEOTIDE SEQUENCE</scope>
    <source>
        <strain evidence="3">KCTC 32513</strain>
    </source>
</reference>
<dbReference type="Proteomes" id="UP000634004">
    <property type="component" value="Unassembled WGS sequence"/>
</dbReference>
<evidence type="ECO:0000259" key="2">
    <source>
        <dbReference type="Pfam" id="PF22691"/>
    </source>
</evidence>
<dbReference type="RefSeq" id="WP_189495447.1">
    <property type="nucleotide sequence ID" value="NZ_BMZH01000002.1"/>
</dbReference>
<dbReference type="InterPro" id="IPR016039">
    <property type="entry name" value="Thiolase-like"/>
</dbReference>
<proteinExistence type="predicted"/>
<dbReference type="InterPro" id="IPR020616">
    <property type="entry name" value="Thiolase_N"/>
</dbReference>
<evidence type="ECO:0000259" key="1">
    <source>
        <dbReference type="Pfam" id="PF00108"/>
    </source>
</evidence>
<evidence type="ECO:0000313" key="3">
    <source>
        <dbReference type="EMBL" id="GHA86343.1"/>
    </source>
</evidence>
<dbReference type="Gene3D" id="3.40.47.10">
    <property type="match status" value="1"/>
</dbReference>
<dbReference type="InterPro" id="IPR002155">
    <property type="entry name" value="Thiolase"/>
</dbReference>